<dbReference type="AlphaFoldDB" id="A0A0B7K457"/>
<evidence type="ECO:0000256" key="5">
    <source>
        <dbReference type="ARBA" id="ARBA00038052"/>
    </source>
</evidence>
<dbReference type="PANTHER" id="PTHR10829">
    <property type="entry name" value="CORTACTIN AND DREBRIN"/>
    <property type="match status" value="1"/>
</dbReference>
<evidence type="ECO:0000256" key="1">
    <source>
        <dbReference type="ARBA" id="ARBA00004245"/>
    </source>
</evidence>
<gene>
    <name evidence="7" type="ORF">BN869_000008062_1</name>
</gene>
<evidence type="ECO:0000256" key="4">
    <source>
        <dbReference type="ARBA" id="ARBA00023212"/>
    </source>
</evidence>
<dbReference type="GO" id="GO:0051015">
    <property type="term" value="F:actin filament binding"/>
    <property type="evidence" value="ECO:0007669"/>
    <property type="project" value="TreeGrafter"/>
</dbReference>
<dbReference type="EMBL" id="CDPU01000026">
    <property type="protein sequence ID" value="CEO52004.1"/>
    <property type="molecule type" value="Genomic_DNA"/>
</dbReference>
<dbReference type="FunFam" id="3.40.20.10:FF:000018">
    <property type="entry name" value="Coactosin-like 1"/>
    <property type="match status" value="1"/>
</dbReference>
<organism evidence="7">
    <name type="scientific">Bionectria ochroleuca</name>
    <name type="common">Gliocladium roseum</name>
    <dbReference type="NCBI Taxonomy" id="29856"/>
    <lineage>
        <taxon>Eukaryota</taxon>
        <taxon>Fungi</taxon>
        <taxon>Dikarya</taxon>
        <taxon>Ascomycota</taxon>
        <taxon>Pezizomycotina</taxon>
        <taxon>Sordariomycetes</taxon>
        <taxon>Hypocreomycetidae</taxon>
        <taxon>Hypocreales</taxon>
        <taxon>Bionectriaceae</taxon>
        <taxon>Clonostachys</taxon>
    </lineage>
</organism>
<keyword evidence="2" id="KW-0963">Cytoplasm</keyword>
<feature type="domain" description="ADF-H" evidence="6">
    <location>
        <begin position="4"/>
        <end position="137"/>
    </location>
</feature>
<reference evidence="7" key="1">
    <citation type="submission" date="2015-01" db="EMBL/GenBank/DDBJ databases">
        <authorList>
            <person name="Durling Mikael"/>
        </authorList>
    </citation>
    <scope>NUCLEOTIDE SEQUENCE</scope>
</reference>
<comment type="similarity">
    <text evidence="5">Belongs to the actin-binding proteins ADF family. Coactosin subfamily.</text>
</comment>
<keyword evidence="4" id="KW-0206">Cytoskeleton</keyword>
<dbReference type="SMART" id="SM00102">
    <property type="entry name" value="ADF"/>
    <property type="match status" value="1"/>
</dbReference>
<dbReference type="GO" id="GO:0005884">
    <property type="term" value="C:actin filament"/>
    <property type="evidence" value="ECO:0007669"/>
    <property type="project" value="TreeGrafter"/>
</dbReference>
<dbReference type="Gene3D" id="3.40.20.10">
    <property type="entry name" value="Severin"/>
    <property type="match status" value="1"/>
</dbReference>
<keyword evidence="3" id="KW-0009">Actin-binding</keyword>
<dbReference type="PANTHER" id="PTHR10829:SF56">
    <property type="entry name" value="ADF-H DOMAIN-CONTAINING PROTEIN"/>
    <property type="match status" value="1"/>
</dbReference>
<dbReference type="SUPFAM" id="SSF55753">
    <property type="entry name" value="Actin depolymerizing proteins"/>
    <property type="match status" value="1"/>
</dbReference>
<evidence type="ECO:0000313" key="7">
    <source>
        <dbReference type="EMBL" id="CEO52004.1"/>
    </source>
</evidence>
<evidence type="ECO:0000256" key="3">
    <source>
        <dbReference type="ARBA" id="ARBA00023203"/>
    </source>
</evidence>
<comment type="subcellular location">
    <subcellularLocation>
        <location evidence="1">Cytoplasm</location>
        <location evidence="1">Cytoskeleton</location>
    </subcellularLocation>
</comment>
<dbReference type="Pfam" id="PF00241">
    <property type="entry name" value="Cofilin_ADF"/>
    <property type="match status" value="1"/>
</dbReference>
<evidence type="ECO:0000259" key="6">
    <source>
        <dbReference type="PROSITE" id="PS51263"/>
    </source>
</evidence>
<name>A0A0B7K457_BIOOC</name>
<sequence>MPSSEPIFGDQEIQRALESVQNNDNPDGWFLLSSAGDRSNRLVLFAEGKNGLDELKDKLVDNQVLYGYQRIEYNNDTESKRVKFVVIVWIGPEVKVMRRARVSVEKGGVIEKLGPHATVDASDRGDIVRDDLVKQLRKNGGADYNGGRG</sequence>
<evidence type="ECO:0000256" key="2">
    <source>
        <dbReference type="ARBA" id="ARBA00022490"/>
    </source>
</evidence>
<dbReference type="GO" id="GO:0030833">
    <property type="term" value="P:regulation of actin filament polymerization"/>
    <property type="evidence" value="ECO:0007669"/>
    <property type="project" value="TreeGrafter"/>
</dbReference>
<dbReference type="InterPro" id="IPR002108">
    <property type="entry name" value="ADF-H"/>
</dbReference>
<protein>
    <recommendedName>
        <fullName evidence="6">ADF-H domain-containing protein</fullName>
    </recommendedName>
</protein>
<proteinExistence type="inferred from homology"/>
<accession>A0A0B7K457</accession>
<dbReference type="CDD" id="cd11282">
    <property type="entry name" value="ADF_coactosin_like"/>
    <property type="match status" value="1"/>
</dbReference>
<dbReference type="GO" id="GO:0030864">
    <property type="term" value="C:cortical actin cytoskeleton"/>
    <property type="evidence" value="ECO:0007669"/>
    <property type="project" value="TreeGrafter"/>
</dbReference>
<dbReference type="InterPro" id="IPR029006">
    <property type="entry name" value="ADF-H/Gelsolin-like_dom_sf"/>
</dbReference>
<dbReference type="PROSITE" id="PS51263">
    <property type="entry name" value="ADF_H"/>
    <property type="match status" value="1"/>
</dbReference>
<dbReference type="GO" id="GO:0030427">
    <property type="term" value="C:site of polarized growth"/>
    <property type="evidence" value="ECO:0007669"/>
    <property type="project" value="TreeGrafter"/>
</dbReference>